<comment type="caution">
    <text evidence="12">The sequence shown here is derived from an EMBL/GenBank/DDBJ whole genome shotgun (WGS) entry which is preliminary data.</text>
</comment>
<keyword evidence="5" id="KW-0809">Transit peptide</keyword>
<evidence type="ECO:0000313" key="13">
    <source>
        <dbReference type="Proteomes" id="UP000326570"/>
    </source>
</evidence>
<dbReference type="EC" id="1.6.5.9" evidence="2"/>
<evidence type="ECO:0000256" key="9">
    <source>
        <dbReference type="SAM" id="MobiDB-lite"/>
    </source>
</evidence>
<dbReference type="GO" id="GO:0050136">
    <property type="term" value="F:NADH dehydrogenase (quinone) (non-electrogenic) activity"/>
    <property type="evidence" value="ECO:0007669"/>
    <property type="project" value="UniProtKB-EC"/>
</dbReference>
<gene>
    <name evidence="12" type="ORF">F0P94_05765</name>
</gene>
<reference evidence="12 13" key="1">
    <citation type="submission" date="2019-09" db="EMBL/GenBank/DDBJ databases">
        <title>Genome sequence of Adhaeribacter sp. M2.</title>
        <authorList>
            <person name="Srinivasan S."/>
        </authorList>
    </citation>
    <scope>NUCLEOTIDE SEQUENCE [LARGE SCALE GENOMIC DNA]</scope>
    <source>
        <strain evidence="12 13">M2</strain>
    </source>
</reference>
<evidence type="ECO:0000256" key="4">
    <source>
        <dbReference type="ARBA" id="ARBA00022827"/>
    </source>
</evidence>
<feature type="region of interest" description="Disordered" evidence="9">
    <location>
        <begin position="426"/>
        <end position="526"/>
    </location>
</feature>
<evidence type="ECO:0000256" key="2">
    <source>
        <dbReference type="ARBA" id="ARBA00012637"/>
    </source>
</evidence>
<keyword evidence="6" id="KW-0560">Oxidoreductase</keyword>
<dbReference type="AlphaFoldDB" id="A0A5N1J7Z3"/>
<dbReference type="Pfam" id="PF07992">
    <property type="entry name" value="Pyr_redox_2"/>
    <property type="match status" value="1"/>
</dbReference>
<sequence>MNVNIPATDMPRVVVIGCGFGGMELVKKLRHASVQVVLLDRNNYHNFQPLLYQVATGALEPDSIVYPIRKMFKGQKNFIYRYCEVTGIVPERNEVLTNIGAISYDFLVIATGSQTNFFGNKDFEKASMQIKSIPSALNLRSYIFQNFEKALLMNSTYEKEELMNVVVVGGGPTGVEVSGAIAELKMHVLPSDYPELDFRSMKIYLIEAAPNLLTGMSAESAEKARKYLEEMDVHVWLNAPVEKYEDGKIYFGKGQSIHAETLIWAAGVSGTALPGLQEAAVAKNQRINVNRWNKVEGYENIFAIGDVALMVTEDTPRGHPMVAPVAMQQAHLLARNLQRIMAKEKPVDFVYKNKGAMATVGRNRAVVDLPKFSFQGWFAWMVWLFVHLMSLAGHRNRVVTFFTWVWNYFTYDQSLRLIIRPFWKEPRKKKGDAPPATAGNEAPGMKSAPQTAAVNIPPQGSVPPPEQAPIPETRPMPQNPQMTPPASPDMPGQQMPPAANIPPGEQPQGGIQPNQQLPGSNLPPTA</sequence>
<evidence type="ECO:0000256" key="6">
    <source>
        <dbReference type="ARBA" id="ARBA00023002"/>
    </source>
</evidence>
<dbReference type="InterPro" id="IPR045024">
    <property type="entry name" value="NDH-2"/>
</dbReference>
<evidence type="ECO:0000259" key="11">
    <source>
        <dbReference type="Pfam" id="PF22366"/>
    </source>
</evidence>
<feature type="compositionally biased region" description="Low complexity" evidence="9">
    <location>
        <begin position="502"/>
        <end position="519"/>
    </location>
</feature>
<accession>A0A5N1J7Z3</accession>
<keyword evidence="4" id="KW-0274">FAD</keyword>
<feature type="compositionally biased region" description="Pro residues" evidence="9">
    <location>
        <begin position="460"/>
        <end position="488"/>
    </location>
</feature>
<comment type="catalytic activity">
    <reaction evidence="8">
        <text>a quinone + NADH + H(+) = a quinol + NAD(+)</text>
        <dbReference type="Rhea" id="RHEA:46160"/>
        <dbReference type="ChEBI" id="CHEBI:15378"/>
        <dbReference type="ChEBI" id="CHEBI:24646"/>
        <dbReference type="ChEBI" id="CHEBI:57540"/>
        <dbReference type="ChEBI" id="CHEBI:57945"/>
        <dbReference type="ChEBI" id="CHEBI:132124"/>
        <dbReference type="EC" id="1.6.5.9"/>
    </reaction>
</comment>
<keyword evidence="7" id="KW-0520">NAD</keyword>
<dbReference type="PANTHER" id="PTHR43706:SF47">
    <property type="entry name" value="EXTERNAL NADH-UBIQUINONE OXIDOREDUCTASE 1, MITOCHONDRIAL-RELATED"/>
    <property type="match status" value="1"/>
</dbReference>
<protein>
    <recommendedName>
        <fullName evidence="2">NADH:ubiquinone reductase (non-electrogenic)</fullName>
        <ecNumber evidence="2">1.6.5.9</ecNumber>
    </recommendedName>
</protein>
<dbReference type="Pfam" id="PF22366">
    <property type="entry name" value="NDH2_C"/>
    <property type="match status" value="1"/>
</dbReference>
<evidence type="ECO:0000313" key="12">
    <source>
        <dbReference type="EMBL" id="KAA9340930.1"/>
    </source>
</evidence>
<evidence type="ECO:0000256" key="8">
    <source>
        <dbReference type="ARBA" id="ARBA00047599"/>
    </source>
</evidence>
<dbReference type="SUPFAM" id="SSF51905">
    <property type="entry name" value="FAD/NAD(P)-binding domain"/>
    <property type="match status" value="1"/>
</dbReference>
<dbReference type="Proteomes" id="UP000326570">
    <property type="component" value="Unassembled WGS sequence"/>
</dbReference>
<dbReference type="PRINTS" id="PR00411">
    <property type="entry name" value="PNDRDTASEI"/>
</dbReference>
<comment type="similarity">
    <text evidence="1">Belongs to the NADH dehydrogenase family.</text>
</comment>
<evidence type="ECO:0000256" key="1">
    <source>
        <dbReference type="ARBA" id="ARBA00005272"/>
    </source>
</evidence>
<dbReference type="RefSeq" id="WP_150902857.1">
    <property type="nucleotide sequence ID" value="NZ_VTWT01000002.1"/>
</dbReference>
<keyword evidence="13" id="KW-1185">Reference proteome</keyword>
<dbReference type="InterPro" id="IPR023753">
    <property type="entry name" value="FAD/NAD-binding_dom"/>
</dbReference>
<keyword evidence="3" id="KW-0285">Flavoprotein</keyword>
<dbReference type="PANTHER" id="PTHR43706">
    <property type="entry name" value="NADH DEHYDROGENASE"/>
    <property type="match status" value="1"/>
</dbReference>
<dbReference type="InterPro" id="IPR036188">
    <property type="entry name" value="FAD/NAD-bd_sf"/>
</dbReference>
<evidence type="ECO:0000256" key="7">
    <source>
        <dbReference type="ARBA" id="ARBA00023027"/>
    </source>
</evidence>
<dbReference type="EMBL" id="VTWT01000002">
    <property type="protein sequence ID" value="KAA9340930.1"/>
    <property type="molecule type" value="Genomic_DNA"/>
</dbReference>
<evidence type="ECO:0000259" key="10">
    <source>
        <dbReference type="Pfam" id="PF07992"/>
    </source>
</evidence>
<dbReference type="PRINTS" id="PR00368">
    <property type="entry name" value="FADPNR"/>
</dbReference>
<organism evidence="12 13">
    <name type="scientific">Adhaeribacter soli</name>
    <dbReference type="NCBI Taxonomy" id="2607655"/>
    <lineage>
        <taxon>Bacteria</taxon>
        <taxon>Pseudomonadati</taxon>
        <taxon>Bacteroidota</taxon>
        <taxon>Cytophagia</taxon>
        <taxon>Cytophagales</taxon>
        <taxon>Hymenobacteraceae</taxon>
        <taxon>Adhaeribacter</taxon>
    </lineage>
</organism>
<dbReference type="InterPro" id="IPR054585">
    <property type="entry name" value="NDH2-like_C"/>
</dbReference>
<feature type="domain" description="FAD/NAD(P)-binding" evidence="10">
    <location>
        <begin position="12"/>
        <end position="330"/>
    </location>
</feature>
<feature type="domain" description="External alternative NADH-ubiquinone oxidoreductase-like C-terminal" evidence="11">
    <location>
        <begin position="354"/>
        <end position="409"/>
    </location>
</feature>
<proteinExistence type="inferred from homology"/>
<evidence type="ECO:0000256" key="5">
    <source>
        <dbReference type="ARBA" id="ARBA00022946"/>
    </source>
</evidence>
<dbReference type="Gene3D" id="3.50.50.100">
    <property type="match status" value="1"/>
</dbReference>
<name>A0A5N1J7Z3_9BACT</name>
<evidence type="ECO:0000256" key="3">
    <source>
        <dbReference type="ARBA" id="ARBA00022630"/>
    </source>
</evidence>